<dbReference type="OrthoDB" id="6291037at2"/>
<keyword evidence="1" id="KW-0732">Signal</keyword>
<accession>A0A0L0ELT8</accession>
<evidence type="ECO:0000313" key="2">
    <source>
        <dbReference type="EMBL" id="KNC65310.1"/>
    </source>
</evidence>
<proteinExistence type="predicted"/>
<evidence type="ECO:0000313" key="3">
    <source>
        <dbReference type="Proteomes" id="UP000036850"/>
    </source>
</evidence>
<feature type="chain" id="PRO_5005537880" evidence="1">
    <location>
        <begin position="23"/>
        <end position="123"/>
    </location>
</feature>
<evidence type="ECO:0000256" key="1">
    <source>
        <dbReference type="SAM" id="SignalP"/>
    </source>
</evidence>
<dbReference type="EMBL" id="LFZX01000319">
    <property type="protein sequence ID" value="KNC65310.1"/>
    <property type="molecule type" value="Genomic_DNA"/>
</dbReference>
<name>A0A0L0ELT8_9GAMM</name>
<feature type="signal peptide" evidence="1">
    <location>
        <begin position="1"/>
        <end position="22"/>
    </location>
</feature>
<gene>
    <name evidence="2" type="ORF">AC626_23940</name>
</gene>
<organism evidence="2 3">
    <name type="scientific">Pseudoalteromonas rubra</name>
    <dbReference type="NCBI Taxonomy" id="43658"/>
    <lineage>
        <taxon>Bacteria</taxon>
        <taxon>Pseudomonadati</taxon>
        <taxon>Pseudomonadota</taxon>
        <taxon>Gammaproteobacteria</taxon>
        <taxon>Alteromonadales</taxon>
        <taxon>Pseudoalteromonadaceae</taxon>
        <taxon>Pseudoalteromonas</taxon>
    </lineage>
</organism>
<protein>
    <submittedName>
        <fullName evidence="2">Uncharacterized protein</fullName>
    </submittedName>
</protein>
<sequence length="123" mass="13174">MKTTIKAFALVAGTLFAGSAFSAQVVCDVYPKSNGSSWGNGTANCSGFDYSFGRSTNGRYYLKDVTKSIQEVRWEGDARCTGGTSCNATIRAYASNSASALILYKDGTWERTNSASAFYETGH</sequence>
<dbReference type="PATRIC" id="fig|43658.6.peg.3886"/>
<reference evidence="3" key="1">
    <citation type="submission" date="2015-07" db="EMBL/GenBank/DDBJ databases">
        <title>Draft genome sequence of a Pseudoalteromonas rubra strain, OCN096, isolated from Kaneohe Bay, Oahu, Hawaii.</title>
        <authorList>
            <person name="Beurmann S."/>
            <person name="Ushijima B."/>
            <person name="Belcaid M."/>
            <person name="Callahan S.M."/>
            <person name="Aeby G.S."/>
        </authorList>
    </citation>
    <scope>NUCLEOTIDE SEQUENCE [LARGE SCALE GENOMIC DNA]</scope>
    <source>
        <strain evidence="3">OCN096</strain>
    </source>
</reference>
<dbReference type="AlphaFoldDB" id="A0A0L0ELT8"/>
<dbReference type="Proteomes" id="UP000036850">
    <property type="component" value="Unassembled WGS sequence"/>
</dbReference>
<comment type="caution">
    <text evidence="2">The sequence shown here is derived from an EMBL/GenBank/DDBJ whole genome shotgun (WGS) entry which is preliminary data.</text>
</comment>